<organism evidence="1 2">
    <name type="scientific">Hominibacterium faecale</name>
    <dbReference type="NCBI Taxonomy" id="2839743"/>
    <lineage>
        <taxon>Bacteria</taxon>
        <taxon>Bacillati</taxon>
        <taxon>Bacillota</taxon>
        <taxon>Clostridia</taxon>
        <taxon>Peptostreptococcales</taxon>
        <taxon>Anaerovoracaceae</taxon>
        <taxon>Hominibacterium</taxon>
    </lineage>
</organism>
<sequence>MAVIEKILQLNIVVEDLEQAIKNFEAYGVGPWTRDDGTSQVLSRRRVNGKAREYEFYAAFSVIGDVEIELIQPADEMSDYARFLKEHGPGVHHIAVQASQDGLSQVLEKRGVPVIQSGYWAGFGGYTYYDTQEDLGLILETYDLEKE</sequence>
<dbReference type="SUPFAM" id="SSF54593">
    <property type="entry name" value="Glyoxalase/Bleomycin resistance protein/Dihydroxybiphenyl dioxygenase"/>
    <property type="match status" value="1"/>
</dbReference>
<dbReference type="Gene3D" id="3.10.180.10">
    <property type="entry name" value="2,3-Dihydroxybiphenyl 1,2-Dioxygenase, domain 1"/>
    <property type="match status" value="1"/>
</dbReference>
<comment type="caution">
    <text evidence="1">The sequence shown here is derived from an EMBL/GenBank/DDBJ whole genome shotgun (WGS) entry which is preliminary data.</text>
</comment>
<proteinExistence type="predicted"/>
<dbReference type="InterPro" id="IPR029068">
    <property type="entry name" value="Glyas_Bleomycin-R_OHBP_Dase"/>
</dbReference>
<protein>
    <submittedName>
        <fullName evidence="1">VOC family protein</fullName>
    </submittedName>
</protein>
<evidence type="ECO:0000313" key="1">
    <source>
        <dbReference type="EMBL" id="MCU7378084.1"/>
    </source>
</evidence>
<dbReference type="EMBL" id="JAOSHN010000002">
    <property type="protein sequence ID" value="MCU7378084.1"/>
    <property type="molecule type" value="Genomic_DNA"/>
</dbReference>
<keyword evidence="2" id="KW-1185">Reference proteome</keyword>
<dbReference type="AlphaFoldDB" id="A0A9J6QRP2"/>
<name>A0A9J6QRP2_9FIRM</name>
<dbReference type="Pfam" id="PF13669">
    <property type="entry name" value="Glyoxalase_4"/>
    <property type="match status" value="1"/>
</dbReference>
<evidence type="ECO:0000313" key="2">
    <source>
        <dbReference type="Proteomes" id="UP001065549"/>
    </source>
</evidence>
<reference evidence="1" key="1">
    <citation type="submission" date="2022-09" db="EMBL/GenBank/DDBJ databases">
        <title>Culturomic study of gut microbiota in children with autism spectrum disorder.</title>
        <authorList>
            <person name="Efimov B.A."/>
            <person name="Chaplin A.V."/>
            <person name="Sokolova S.R."/>
            <person name="Pikina A.P."/>
            <person name="Korzhanova M."/>
            <person name="Belova V."/>
            <person name="Korostin D."/>
        </authorList>
    </citation>
    <scope>NUCLEOTIDE SEQUENCE</scope>
    <source>
        <strain evidence="1">ASD5510</strain>
    </source>
</reference>
<gene>
    <name evidence="1" type="ORF">OBO34_06920</name>
</gene>
<accession>A0A9J6QRP2</accession>
<dbReference type="RefSeq" id="WP_148398871.1">
    <property type="nucleotide sequence ID" value="NZ_JAOSHN010000002.1"/>
</dbReference>
<dbReference type="Proteomes" id="UP001065549">
    <property type="component" value="Unassembled WGS sequence"/>
</dbReference>